<keyword evidence="9 10" id="KW-0464">Manganese</keyword>
<dbReference type="Proteomes" id="UP000266723">
    <property type="component" value="Unassembled WGS sequence"/>
</dbReference>
<dbReference type="SMART" id="SM00835">
    <property type="entry name" value="Cupin_1"/>
    <property type="match status" value="1"/>
</dbReference>
<dbReference type="Pfam" id="PF00190">
    <property type="entry name" value="Cupin_1"/>
    <property type="match status" value="1"/>
</dbReference>
<dbReference type="InterPro" id="IPR011051">
    <property type="entry name" value="RmlC_Cupin_sf"/>
</dbReference>
<dbReference type="Gene3D" id="2.60.120.10">
    <property type="entry name" value="Jelly Rolls"/>
    <property type="match status" value="1"/>
</dbReference>
<evidence type="ECO:0000313" key="13">
    <source>
        <dbReference type="Proteomes" id="UP000266723"/>
    </source>
</evidence>
<comment type="caution">
    <text evidence="12">The sequence shown here is derived from an EMBL/GenBank/DDBJ whole genome shotgun (WGS) entry which is preliminary data.</text>
</comment>
<evidence type="ECO:0000256" key="7">
    <source>
        <dbReference type="ARBA" id="ARBA00023157"/>
    </source>
</evidence>
<name>A0ABQ7AEG7_BRACR</name>
<dbReference type="SUPFAM" id="SSF51182">
    <property type="entry name" value="RmlC-like cupins"/>
    <property type="match status" value="1"/>
</dbReference>
<keyword evidence="8" id="KW-0325">Glycoprotein</keyword>
<dbReference type="InterPro" id="IPR019780">
    <property type="entry name" value="Germin_Mn-BS"/>
</dbReference>
<dbReference type="PRINTS" id="PR00325">
    <property type="entry name" value="GERMIN"/>
</dbReference>
<evidence type="ECO:0000313" key="12">
    <source>
        <dbReference type="EMBL" id="KAF3496020.1"/>
    </source>
</evidence>
<accession>A0ABQ7AEG7</accession>
<dbReference type="PANTHER" id="PTHR31238">
    <property type="entry name" value="GERMIN-LIKE PROTEIN SUBFAMILY 3 MEMBER 3"/>
    <property type="match status" value="1"/>
</dbReference>
<evidence type="ECO:0000256" key="3">
    <source>
        <dbReference type="ARBA" id="ARBA00022523"/>
    </source>
</evidence>
<evidence type="ECO:0000259" key="11">
    <source>
        <dbReference type="SMART" id="SM00835"/>
    </source>
</evidence>
<evidence type="ECO:0000256" key="6">
    <source>
        <dbReference type="ARBA" id="ARBA00022729"/>
    </source>
</evidence>
<dbReference type="CDD" id="cd02241">
    <property type="entry name" value="cupin_OxOx"/>
    <property type="match status" value="1"/>
</dbReference>
<protein>
    <recommendedName>
        <fullName evidence="10">Germin-like protein</fullName>
    </recommendedName>
</protein>
<gene>
    <name evidence="12" type="ORF">DY000_02053769</name>
</gene>
<dbReference type="InterPro" id="IPR014710">
    <property type="entry name" value="RmlC-like_jellyroll"/>
</dbReference>
<evidence type="ECO:0000256" key="4">
    <source>
        <dbReference type="ARBA" id="ARBA00022525"/>
    </source>
</evidence>
<comment type="similarity">
    <text evidence="2 10">Belongs to the germin family.</text>
</comment>
<feature type="domain" description="Cupin type-1" evidence="11">
    <location>
        <begin position="121"/>
        <end position="255"/>
    </location>
</feature>
<reference evidence="12 13" key="1">
    <citation type="journal article" date="2020" name="BMC Genomics">
        <title>Intraspecific diversification of the crop wild relative Brassica cretica Lam. using demographic model selection.</title>
        <authorList>
            <person name="Kioukis A."/>
            <person name="Michalopoulou V.A."/>
            <person name="Briers L."/>
            <person name="Pirintsos S."/>
            <person name="Studholme D.J."/>
            <person name="Pavlidis P."/>
            <person name="Sarris P.F."/>
        </authorList>
    </citation>
    <scope>NUCLEOTIDE SEQUENCE [LARGE SCALE GENOMIC DNA]</scope>
    <source>
        <strain evidence="13">cv. PFS-1207/04</strain>
    </source>
</reference>
<proteinExistence type="inferred from homology"/>
<keyword evidence="7" id="KW-1015">Disulfide bond</keyword>
<dbReference type="PROSITE" id="PS00725">
    <property type="entry name" value="GERMIN"/>
    <property type="match status" value="1"/>
</dbReference>
<keyword evidence="4 10" id="KW-0964">Secreted</keyword>
<evidence type="ECO:0000256" key="2">
    <source>
        <dbReference type="ARBA" id="ARBA00007456"/>
    </source>
</evidence>
<dbReference type="EMBL" id="QGKV02002055">
    <property type="protein sequence ID" value="KAF3496020.1"/>
    <property type="molecule type" value="Genomic_DNA"/>
</dbReference>
<organism evidence="12 13">
    <name type="scientific">Brassica cretica</name>
    <name type="common">Mustard</name>
    <dbReference type="NCBI Taxonomy" id="69181"/>
    <lineage>
        <taxon>Eukaryota</taxon>
        <taxon>Viridiplantae</taxon>
        <taxon>Streptophyta</taxon>
        <taxon>Embryophyta</taxon>
        <taxon>Tracheophyta</taxon>
        <taxon>Spermatophyta</taxon>
        <taxon>Magnoliopsida</taxon>
        <taxon>eudicotyledons</taxon>
        <taxon>Gunneridae</taxon>
        <taxon>Pentapetalae</taxon>
        <taxon>rosids</taxon>
        <taxon>malvids</taxon>
        <taxon>Brassicales</taxon>
        <taxon>Brassicaceae</taxon>
        <taxon>Brassiceae</taxon>
        <taxon>Brassica</taxon>
    </lineage>
</organism>
<comment type="subcellular location">
    <subcellularLocation>
        <location evidence="1 10">Secreted</location>
        <location evidence="1 10">Extracellular space</location>
        <location evidence="1 10">Apoplast</location>
    </subcellularLocation>
</comment>
<evidence type="ECO:0000256" key="1">
    <source>
        <dbReference type="ARBA" id="ARBA00004271"/>
    </source>
</evidence>
<dbReference type="InterPro" id="IPR001929">
    <property type="entry name" value="Germin"/>
</dbReference>
<keyword evidence="13" id="KW-1185">Reference proteome</keyword>
<evidence type="ECO:0000256" key="8">
    <source>
        <dbReference type="ARBA" id="ARBA00023180"/>
    </source>
</evidence>
<evidence type="ECO:0000256" key="5">
    <source>
        <dbReference type="ARBA" id="ARBA00022723"/>
    </source>
</evidence>
<dbReference type="InterPro" id="IPR006045">
    <property type="entry name" value="Cupin_1"/>
</dbReference>
<evidence type="ECO:0000256" key="9">
    <source>
        <dbReference type="ARBA" id="ARBA00023211"/>
    </source>
</evidence>
<keyword evidence="6" id="KW-0732">Signal</keyword>
<keyword evidence="3 10" id="KW-0052">Apoplast</keyword>
<sequence>MYHMIQGAKSRREPRTPNSVAAIEGDQGCYISKCTRITPENEKCSIVPKLGRERTLIQRAYVYVFPLLRHSVGRYCQCRNGGQRANYKPENNWISLAKKMLDLLGCLDRPYFGFQASGASRGVREGLRLRMSGMSRGTSSSHYAPNGQNPPHTHPRATEILVVQQGTLLVGFVSSNQDGNRLFAKTLNVGDVFVFPEGLIHFQFNLGRTPAVAIAALSSQNAGVITIANTVFGSNPAIDPNVLARAFQMDANVIRDLQNRF</sequence>
<keyword evidence="5 10" id="KW-0479">Metal-binding</keyword>
<evidence type="ECO:0000256" key="10">
    <source>
        <dbReference type="RuleBase" id="RU366015"/>
    </source>
</evidence>